<dbReference type="AlphaFoldDB" id="A0A1E3PMX5"/>
<keyword evidence="8" id="KW-1185">Reference proteome</keyword>
<protein>
    <recommendedName>
        <fullName evidence="4">Inheritance of peroxisomes protein 1</fullName>
    </recommendedName>
</protein>
<evidence type="ECO:0000256" key="1">
    <source>
        <dbReference type="ARBA" id="ARBA00003594"/>
    </source>
</evidence>
<evidence type="ECO:0000256" key="6">
    <source>
        <dbReference type="SAM" id="MobiDB-lite"/>
    </source>
</evidence>
<dbReference type="STRING" id="857566.A0A1E3PMX5"/>
<comment type="similarity">
    <text evidence="3">Belongs to the INP1 family.</text>
</comment>
<evidence type="ECO:0000256" key="4">
    <source>
        <dbReference type="ARBA" id="ARBA00021397"/>
    </source>
</evidence>
<dbReference type="OrthoDB" id="4086809at2759"/>
<reference evidence="7 8" key="1">
    <citation type="journal article" date="2016" name="Proc. Natl. Acad. Sci. U.S.A.">
        <title>Comparative genomics of biotechnologically important yeasts.</title>
        <authorList>
            <person name="Riley R."/>
            <person name="Haridas S."/>
            <person name="Wolfe K.H."/>
            <person name="Lopes M.R."/>
            <person name="Hittinger C.T."/>
            <person name="Goeker M."/>
            <person name="Salamov A.A."/>
            <person name="Wisecaver J.H."/>
            <person name="Long T.M."/>
            <person name="Calvey C.H."/>
            <person name="Aerts A.L."/>
            <person name="Barry K.W."/>
            <person name="Choi C."/>
            <person name="Clum A."/>
            <person name="Coughlan A.Y."/>
            <person name="Deshpande S."/>
            <person name="Douglass A.P."/>
            <person name="Hanson S.J."/>
            <person name="Klenk H.-P."/>
            <person name="LaButti K.M."/>
            <person name="Lapidus A."/>
            <person name="Lindquist E.A."/>
            <person name="Lipzen A.M."/>
            <person name="Meier-Kolthoff J.P."/>
            <person name="Ohm R.A."/>
            <person name="Otillar R.P."/>
            <person name="Pangilinan J.L."/>
            <person name="Peng Y."/>
            <person name="Rokas A."/>
            <person name="Rosa C.A."/>
            <person name="Scheuner C."/>
            <person name="Sibirny A.A."/>
            <person name="Slot J.C."/>
            <person name="Stielow J.B."/>
            <person name="Sun H."/>
            <person name="Kurtzman C.P."/>
            <person name="Blackwell M."/>
            <person name="Grigoriev I.V."/>
            <person name="Jeffries T.W."/>
        </authorList>
    </citation>
    <scope>NUCLEOTIDE SEQUENCE [LARGE SCALE GENOMIC DNA]</scope>
    <source>
        <strain evidence="7 8">DSM 6958</strain>
    </source>
</reference>
<proteinExistence type="inferred from homology"/>
<comment type="function">
    <text evidence="1">Required for peroxisome inheritance.</text>
</comment>
<dbReference type="Proteomes" id="UP000095009">
    <property type="component" value="Unassembled WGS sequence"/>
</dbReference>
<accession>A0A1E3PMX5</accession>
<name>A0A1E3PMX5_9ASCO</name>
<evidence type="ECO:0000256" key="5">
    <source>
        <dbReference type="ARBA" id="ARBA00023136"/>
    </source>
</evidence>
<dbReference type="GO" id="GO:0005780">
    <property type="term" value="C:extrinsic component of intraperoxisomal membrane"/>
    <property type="evidence" value="ECO:0007669"/>
    <property type="project" value="InterPro"/>
</dbReference>
<feature type="region of interest" description="Disordered" evidence="6">
    <location>
        <begin position="702"/>
        <end position="721"/>
    </location>
</feature>
<keyword evidence="5" id="KW-0472">Membrane</keyword>
<dbReference type="InterPro" id="IPR024758">
    <property type="entry name" value="Inp1"/>
</dbReference>
<sequence>MEAGPQFRSGSQPSKVVRRAVSLNDLGLRKDVNIEGDRDNFSYSATGYLNASRQNKRYASDFIPATRVDSLRSTTTAHVTSGAQRYSDQGQLVPMSKGVAGIYTIIDEVSEELDYSSDLRLNRGKNERVNDDEFTKSLTLFELASARITQFSTSTNAPPSSSKYNSKKASNKIPVSQYPRLERIVAEGVFQIYTIHNGLLTYLRCGSIVHPILPRLKLWRTGLSEFILPQPISGKYWRIEVDSVREDVLDRLDHVLNLATAFYTNVYVPDNFSVRMNMVKKFLEEEKERENIDRESTGSVTLLNEMKTPVTKSSIVAQMVGKFDTLDISTPRINSGFQQHSAGADIASTVSGVANKAVTLSDISVSKPGHIMSALPVKSLGACSSSVSSASTLDGYLDSFRYDFTSDEEEEKTEKSPNLYWRDGCSYNNDKGIEDLNDLNGLEDLAPYLEPSLSMNSDEEYEDFEYDNCGSKTNVLLIKKTRCGPSRINNVKNRNATVDRKISKASLNSSGTNTTILFSDSMSSASTLSPSCHPLEASVATPSTNLPVKIVCRYDRQKPRWASLSQVSDRTNHASRWAIYVNTGQTSTLLHTEKIRGPKRGDDKHLPSNHRRSKSQSQVQLQEQTRVHARLLGQVKLNPKTNSQQQPLSPHQVLETLLDSSTLSGCHNDGVHTRQIANPYIAVPSGRKLSQPRPKSMYDFSVHDKHDGGGKENMNGKNKKSRSYLSKVFAVSRGWTPWG</sequence>
<evidence type="ECO:0000256" key="3">
    <source>
        <dbReference type="ARBA" id="ARBA00010707"/>
    </source>
</evidence>
<dbReference type="Pfam" id="PF12634">
    <property type="entry name" value="Inp1"/>
    <property type="match status" value="1"/>
</dbReference>
<evidence type="ECO:0000256" key="2">
    <source>
        <dbReference type="ARBA" id="ARBA00004421"/>
    </source>
</evidence>
<comment type="subcellular location">
    <subcellularLocation>
        <location evidence="2">Peroxisome membrane</location>
        <topology evidence="2">Peripheral membrane protein</topology>
    </subcellularLocation>
</comment>
<evidence type="ECO:0000313" key="7">
    <source>
        <dbReference type="EMBL" id="ODQ66796.1"/>
    </source>
</evidence>
<dbReference type="GO" id="GO:0045033">
    <property type="term" value="P:peroxisome inheritance"/>
    <property type="evidence" value="ECO:0007669"/>
    <property type="project" value="InterPro"/>
</dbReference>
<organism evidence="7 8">
    <name type="scientific">Nadsonia fulvescens var. elongata DSM 6958</name>
    <dbReference type="NCBI Taxonomy" id="857566"/>
    <lineage>
        <taxon>Eukaryota</taxon>
        <taxon>Fungi</taxon>
        <taxon>Dikarya</taxon>
        <taxon>Ascomycota</taxon>
        <taxon>Saccharomycotina</taxon>
        <taxon>Dipodascomycetes</taxon>
        <taxon>Dipodascales</taxon>
        <taxon>Dipodascales incertae sedis</taxon>
        <taxon>Nadsonia</taxon>
    </lineage>
</organism>
<feature type="region of interest" description="Disordered" evidence="6">
    <location>
        <begin position="591"/>
        <end position="623"/>
    </location>
</feature>
<dbReference type="EMBL" id="KV454408">
    <property type="protein sequence ID" value="ODQ66796.1"/>
    <property type="molecule type" value="Genomic_DNA"/>
</dbReference>
<evidence type="ECO:0000313" key="8">
    <source>
        <dbReference type="Proteomes" id="UP000095009"/>
    </source>
</evidence>
<gene>
    <name evidence="7" type="ORF">NADFUDRAFT_41419</name>
</gene>
<feature type="compositionally biased region" description="Basic and acidic residues" evidence="6">
    <location>
        <begin position="591"/>
        <end position="606"/>
    </location>
</feature>